<dbReference type="InterPro" id="IPR034660">
    <property type="entry name" value="DinB/YfiT-like"/>
</dbReference>
<dbReference type="Pfam" id="PF11716">
    <property type="entry name" value="MDMPI_N"/>
    <property type="match status" value="1"/>
</dbReference>
<accession>A0A6J6X6F6</accession>
<reference evidence="2" key="1">
    <citation type="submission" date="2020-05" db="EMBL/GenBank/DDBJ databases">
        <authorList>
            <person name="Chiriac C."/>
            <person name="Salcher M."/>
            <person name="Ghai R."/>
            <person name="Kavagutti S V."/>
        </authorList>
    </citation>
    <scope>NUCLEOTIDE SEQUENCE</scope>
</reference>
<sequence>MQLSPHYDFPIIVSIDGSPSDQCVPLVRQRRRLEDLLRGLSDEQWNAPSRCGTWTIKDVVVHLAGVNRFWQASAAAGIAGTPTRLLGGFDPAATPSMMVDSLGSITSAAALEMFVSSNDALLATVADLDDTAWTVVAESPMGHVSLRLVMQHALWDSWVHERDIMLPLGLTPAVEADEVRSCLQYAAALGAALSIGLGQPITGWLSVQAANPSVIFAIEVTNLVAISELADGVVSVTASCLQGDAVQLAEALSIRVPLASSAPHEWHALLGRLATAFDTPSEAG</sequence>
<gene>
    <name evidence="2" type="ORF">UFOPK2992_00415</name>
</gene>
<proteinExistence type="predicted"/>
<dbReference type="AlphaFoldDB" id="A0A6J6X6F6"/>
<dbReference type="NCBIfam" id="TIGR03083">
    <property type="entry name" value="maleylpyruvate isomerase family mycothiol-dependent enzyme"/>
    <property type="match status" value="1"/>
</dbReference>
<dbReference type="GO" id="GO:0046872">
    <property type="term" value="F:metal ion binding"/>
    <property type="evidence" value="ECO:0007669"/>
    <property type="project" value="InterPro"/>
</dbReference>
<dbReference type="Gene3D" id="1.20.120.450">
    <property type="entry name" value="dinb family like domain"/>
    <property type="match status" value="1"/>
</dbReference>
<name>A0A6J6X6F6_9ZZZZ</name>
<organism evidence="2">
    <name type="scientific">freshwater metagenome</name>
    <dbReference type="NCBI Taxonomy" id="449393"/>
    <lineage>
        <taxon>unclassified sequences</taxon>
        <taxon>metagenomes</taxon>
        <taxon>ecological metagenomes</taxon>
    </lineage>
</organism>
<dbReference type="InterPro" id="IPR017517">
    <property type="entry name" value="Maleyloyr_isom"/>
</dbReference>
<protein>
    <submittedName>
        <fullName evidence="2">Unannotated protein</fullName>
    </submittedName>
</protein>
<feature type="domain" description="Mycothiol-dependent maleylpyruvate isomerase metal-binding" evidence="1">
    <location>
        <begin position="28"/>
        <end position="164"/>
    </location>
</feature>
<dbReference type="SUPFAM" id="SSF109854">
    <property type="entry name" value="DinB/YfiT-like putative metalloenzymes"/>
    <property type="match status" value="1"/>
</dbReference>
<dbReference type="EMBL" id="CAFAAI010000049">
    <property type="protein sequence ID" value="CAB4790768.1"/>
    <property type="molecule type" value="Genomic_DNA"/>
</dbReference>
<evidence type="ECO:0000259" key="1">
    <source>
        <dbReference type="Pfam" id="PF11716"/>
    </source>
</evidence>
<dbReference type="InterPro" id="IPR024344">
    <property type="entry name" value="MDMPI_metal-binding"/>
</dbReference>
<evidence type="ECO:0000313" key="2">
    <source>
        <dbReference type="EMBL" id="CAB4790768.1"/>
    </source>
</evidence>